<sequence length="70" mass="8076">MWLRRKIPPSQSLAQHVQLVLGLGKKQAMRSFPPKLWLTPNAAQIEDRRLCLEEWLKASLIQAGIRIQCL</sequence>
<accession>A0A812S6K0</accession>
<evidence type="ECO:0000313" key="1">
    <source>
        <dbReference type="EMBL" id="CAE7462409.1"/>
    </source>
</evidence>
<evidence type="ECO:0000313" key="2">
    <source>
        <dbReference type="Proteomes" id="UP000604046"/>
    </source>
</evidence>
<dbReference type="AlphaFoldDB" id="A0A812S6K0"/>
<protein>
    <submittedName>
        <fullName evidence="1">RPA1 protein</fullName>
    </submittedName>
</protein>
<keyword evidence="2" id="KW-1185">Reference proteome</keyword>
<reference evidence="1" key="1">
    <citation type="submission" date="2021-02" db="EMBL/GenBank/DDBJ databases">
        <authorList>
            <person name="Dougan E. K."/>
            <person name="Rhodes N."/>
            <person name="Thang M."/>
            <person name="Chan C."/>
        </authorList>
    </citation>
    <scope>NUCLEOTIDE SEQUENCE</scope>
</reference>
<dbReference type="EMBL" id="CAJNDS010002406">
    <property type="protein sequence ID" value="CAE7462409.1"/>
    <property type="molecule type" value="Genomic_DNA"/>
</dbReference>
<dbReference type="OrthoDB" id="444566at2759"/>
<proteinExistence type="predicted"/>
<comment type="caution">
    <text evidence="1">The sequence shown here is derived from an EMBL/GenBank/DDBJ whole genome shotgun (WGS) entry which is preliminary data.</text>
</comment>
<organism evidence="1 2">
    <name type="scientific">Symbiodinium natans</name>
    <dbReference type="NCBI Taxonomy" id="878477"/>
    <lineage>
        <taxon>Eukaryota</taxon>
        <taxon>Sar</taxon>
        <taxon>Alveolata</taxon>
        <taxon>Dinophyceae</taxon>
        <taxon>Suessiales</taxon>
        <taxon>Symbiodiniaceae</taxon>
        <taxon>Symbiodinium</taxon>
    </lineage>
</organism>
<gene>
    <name evidence="1" type="primary">RPA1</name>
    <name evidence="1" type="ORF">SNAT2548_LOCUS25744</name>
</gene>
<dbReference type="Proteomes" id="UP000604046">
    <property type="component" value="Unassembled WGS sequence"/>
</dbReference>
<name>A0A812S6K0_9DINO</name>